<protein>
    <submittedName>
        <fullName evidence="7">YitT family protein</fullName>
    </submittedName>
</protein>
<dbReference type="PANTHER" id="PTHR33545:SF5">
    <property type="entry name" value="UPF0750 MEMBRANE PROTEIN YITT"/>
    <property type="match status" value="1"/>
</dbReference>
<dbReference type="PANTHER" id="PTHR33545">
    <property type="entry name" value="UPF0750 MEMBRANE PROTEIN YITT-RELATED"/>
    <property type="match status" value="1"/>
</dbReference>
<gene>
    <name evidence="7" type="ORF">DV711_04040</name>
</gene>
<evidence type="ECO:0000256" key="4">
    <source>
        <dbReference type="ARBA" id="ARBA00022989"/>
    </source>
</evidence>
<feature type="transmembrane region" description="Helical" evidence="6">
    <location>
        <begin position="118"/>
        <end position="136"/>
    </location>
</feature>
<proteinExistence type="predicted"/>
<evidence type="ECO:0000256" key="1">
    <source>
        <dbReference type="ARBA" id="ARBA00004651"/>
    </source>
</evidence>
<dbReference type="OrthoDB" id="3296441at2"/>
<dbReference type="InterPro" id="IPR003740">
    <property type="entry name" value="YitT"/>
</dbReference>
<keyword evidence="2" id="KW-1003">Cell membrane</keyword>
<dbReference type="InterPro" id="IPR051461">
    <property type="entry name" value="UPF0750_membrane"/>
</dbReference>
<dbReference type="RefSeq" id="WP_114694354.1">
    <property type="nucleotide sequence ID" value="NZ_QQOH01000001.1"/>
</dbReference>
<dbReference type="EMBL" id="QQOH01000001">
    <property type="protein sequence ID" value="RDE24764.1"/>
    <property type="molecule type" value="Genomic_DNA"/>
</dbReference>
<evidence type="ECO:0000313" key="8">
    <source>
        <dbReference type="Proteomes" id="UP000253769"/>
    </source>
</evidence>
<keyword evidence="5 6" id="KW-0472">Membrane</keyword>
<sequence>MSQTATSSPQTDSSVGHSHFEDLFALISGTSFVALGVFLFNQLGLLTGGTAGIALLLTHLSPLSFGQIFFLINLPFYYLAYRQMGWRFCLNTFISVATVSLMVDYAGLFIEVTRLEPLVAAVIGGFLMGMGMLILFRHRSSLGGLGILALFLQAKHGIRAGKFQLAVDCLILLCSFFIVSWQLLAFSILGAVALNMVITLNHKPGRYQIT</sequence>
<keyword evidence="8" id="KW-1185">Reference proteome</keyword>
<keyword evidence="4 6" id="KW-1133">Transmembrane helix</keyword>
<accession>A0A369WW34</accession>
<dbReference type="Proteomes" id="UP000253769">
    <property type="component" value="Unassembled WGS sequence"/>
</dbReference>
<organism evidence="7 8">
    <name type="scientific">Motiliproteus coralliicola</name>
    <dbReference type="NCBI Taxonomy" id="2283196"/>
    <lineage>
        <taxon>Bacteria</taxon>
        <taxon>Pseudomonadati</taxon>
        <taxon>Pseudomonadota</taxon>
        <taxon>Gammaproteobacteria</taxon>
        <taxon>Oceanospirillales</taxon>
        <taxon>Oceanospirillaceae</taxon>
        <taxon>Motiliproteus</taxon>
    </lineage>
</organism>
<evidence type="ECO:0000313" key="7">
    <source>
        <dbReference type="EMBL" id="RDE24764.1"/>
    </source>
</evidence>
<name>A0A369WW34_9GAMM</name>
<reference evidence="7 8" key="1">
    <citation type="submission" date="2018-07" db="EMBL/GenBank/DDBJ databases">
        <title>Motiliproteus coralliicola sp. nov., a bacterium isolated from Coral.</title>
        <authorList>
            <person name="Wang G."/>
        </authorList>
    </citation>
    <scope>NUCLEOTIDE SEQUENCE [LARGE SCALE GENOMIC DNA]</scope>
    <source>
        <strain evidence="7 8">C34</strain>
    </source>
</reference>
<feature type="transmembrane region" description="Helical" evidence="6">
    <location>
        <begin position="170"/>
        <end position="198"/>
    </location>
</feature>
<feature type="transmembrane region" description="Helical" evidence="6">
    <location>
        <begin position="84"/>
        <end position="106"/>
    </location>
</feature>
<dbReference type="Pfam" id="PF02588">
    <property type="entry name" value="YitT_membrane"/>
    <property type="match status" value="1"/>
</dbReference>
<evidence type="ECO:0000256" key="3">
    <source>
        <dbReference type="ARBA" id="ARBA00022692"/>
    </source>
</evidence>
<feature type="transmembrane region" description="Helical" evidence="6">
    <location>
        <begin position="53"/>
        <end position="78"/>
    </location>
</feature>
<comment type="subcellular location">
    <subcellularLocation>
        <location evidence="1">Cell membrane</location>
        <topology evidence="1">Multi-pass membrane protein</topology>
    </subcellularLocation>
</comment>
<dbReference type="GO" id="GO:0005886">
    <property type="term" value="C:plasma membrane"/>
    <property type="evidence" value="ECO:0007669"/>
    <property type="project" value="UniProtKB-SubCell"/>
</dbReference>
<evidence type="ECO:0000256" key="5">
    <source>
        <dbReference type="ARBA" id="ARBA00023136"/>
    </source>
</evidence>
<evidence type="ECO:0000256" key="6">
    <source>
        <dbReference type="SAM" id="Phobius"/>
    </source>
</evidence>
<comment type="caution">
    <text evidence="7">The sequence shown here is derived from an EMBL/GenBank/DDBJ whole genome shotgun (WGS) entry which is preliminary data.</text>
</comment>
<feature type="transmembrane region" description="Helical" evidence="6">
    <location>
        <begin position="23"/>
        <end position="41"/>
    </location>
</feature>
<keyword evidence="3 6" id="KW-0812">Transmembrane</keyword>
<evidence type="ECO:0000256" key="2">
    <source>
        <dbReference type="ARBA" id="ARBA00022475"/>
    </source>
</evidence>
<dbReference type="AlphaFoldDB" id="A0A369WW34"/>